<evidence type="ECO:0000313" key="8">
    <source>
        <dbReference type="EMBL" id="AWT51467.1"/>
    </source>
</evidence>
<organism evidence="8 9">
    <name type="scientific">Mycolicibacterium smegmatis (strain MKD8)</name>
    <name type="common">Mycobacterium smegmatis</name>
    <dbReference type="NCBI Taxonomy" id="1214915"/>
    <lineage>
        <taxon>Bacteria</taxon>
        <taxon>Bacillati</taxon>
        <taxon>Actinomycetota</taxon>
        <taxon>Actinomycetes</taxon>
        <taxon>Mycobacteriales</taxon>
        <taxon>Mycobacteriaceae</taxon>
        <taxon>Mycolicibacterium</taxon>
    </lineage>
</organism>
<dbReference type="InterPro" id="IPR050770">
    <property type="entry name" value="Intradiol_RC_Dioxygenase"/>
</dbReference>
<evidence type="ECO:0000256" key="4">
    <source>
        <dbReference type="ARBA" id="ARBA00022964"/>
    </source>
</evidence>
<dbReference type="AlphaFoldDB" id="A0A2U9PI96"/>
<accession>A0A2U9PI96</accession>
<dbReference type="PANTHER" id="PTHR33711:SF7">
    <property type="entry name" value="INTRADIOL RING-CLEAVAGE DIOXYGENASES DOMAIN-CONTAINING PROTEIN-RELATED"/>
    <property type="match status" value="1"/>
</dbReference>
<dbReference type="PROSITE" id="PS00083">
    <property type="entry name" value="INTRADIOL_DIOXYGENAS"/>
    <property type="match status" value="1"/>
</dbReference>
<dbReference type="GO" id="GO:0008199">
    <property type="term" value="F:ferric iron binding"/>
    <property type="evidence" value="ECO:0007669"/>
    <property type="project" value="InterPro"/>
</dbReference>
<dbReference type="InterPro" id="IPR007535">
    <property type="entry name" value="Catechol_dOase_N"/>
</dbReference>
<evidence type="ECO:0000256" key="3">
    <source>
        <dbReference type="ARBA" id="ARBA00022723"/>
    </source>
</evidence>
<dbReference type="Gene3D" id="2.60.130.10">
    <property type="entry name" value="Aromatic compound dioxygenase"/>
    <property type="match status" value="1"/>
</dbReference>
<name>A0A2U9PI96_MYCSE</name>
<evidence type="ECO:0000259" key="7">
    <source>
        <dbReference type="PROSITE" id="PS00083"/>
    </source>
</evidence>
<dbReference type="EMBL" id="CP027541">
    <property type="protein sequence ID" value="AWT51467.1"/>
    <property type="molecule type" value="Genomic_DNA"/>
</dbReference>
<reference evidence="9" key="2">
    <citation type="submission" date="2018-03" db="EMBL/GenBank/DDBJ databases">
        <authorList>
            <person name="Derbyshire K."/>
            <person name="Gray T.A."/>
            <person name="Champion M."/>
        </authorList>
    </citation>
    <scope>NUCLEOTIDE SEQUENCE [LARGE SCALE GENOMIC DNA]</scope>
    <source>
        <strain evidence="9">MKD8</strain>
    </source>
</reference>
<keyword evidence="4 8" id="KW-0223">Dioxygenase</keyword>
<dbReference type="SUPFAM" id="SSF49482">
    <property type="entry name" value="Aromatic compound dioxygenase"/>
    <property type="match status" value="1"/>
</dbReference>
<dbReference type="GO" id="GO:0018576">
    <property type="term" value="F:catechol 1,2-dioxygenase activity"/>
    <property type="evidence" value="ECO:0007669"/>
    <property type="project" value="InterPro"/>
</dbReference>
<dbReference type="InterPro" id="IPR000627">
    <property type="entry name" value="Intradiol_dOase_C"/>
</dbReference>
<evidence type="ECO:0000256" key="5">
    <source>
        <dbReference type="ARBA" id="ARBA00023002"/>
    </source>
</evidence>
<evidence type="ECO:0000256" key="2">
    <source>
        <dbReference type="ARBA" id="ARBA00007825"/>
    </source>
</evidence>
<comment type="cofactor">
    <cofactor evidence="1">
        <name>Fe(3+)</name>
        <dbReference type="ChEBI" id="CHEBI:29034"/>
    </cofactor>
</comment>
<comment type="similarity">
    <text evidence="2">Belongs to the intradiol ring-cleavage dioxygenase family.</text>
</comment>
<dbReference type="GO" id="GO:0009712">
    <property type="term" value="P:catechol-containing compound metabolic process"/>
    <property type="evidence" value="ECO:0007669"/>
    <property type="project" value="InterPro"/>
</dbReference>
<dbReference type="RefSeq" id="WP_036452379.1">
    <property type="nucleotide sequence ID" value="NZ_CP027541.1"/>
</dbReference>
<reference evidence="8 9" key="1">
    <citation type="journal article" date="2013" name="Genome Announc.">
        <title>Draft genome sequence of MKD8, a conjugal recipient Mycobacterium smegmatis strain.</title>
        <authorList>
            <person name="Gray T.A."/>
            <person name="Palumbo M.J."/>
            <person name="Derbyshire K.M."/>
        </authorList>
    </citation>
    <scope>NUCLEOTIDE SEQUENCE [LARGE SCALE GENOMIC DNA]</scope>
    <source>
        <strain evidence="8 9">MKD8</strain>
    </source>
</reference>
<evidence type="ECO:0000313" key="9">
    <source>
        <dbReference type="Proteomes" id="UP000011200"/>
    </source>
</evidence>
<proteinExistence type="inferred from homology"/>
<dbReference type="InterPro" id="IPR015889">
    <property type="entry name" value="Intradiol_dOase_core"/>
</dbReference>
<gene>
    <name evidence="8" type="ORF">D806_004740</name>
</gene>
<dbReference type="Pfam" id="PF00775">
    <property type="entry name" value="Dioxygenase_C"/>
    <property type="match status" value="1"/>
</dbReference>
<evidence type="ECO:0000256" key="1">
    <source>
        <dbReference type="ARBA" id="ARBA00001965"/>
    </source>
</evidence>
<dbReference type="Proteomes" id="UP000011200">
    <property type="component" value="Chromosome"/>
</dbReference>
<protein>
    <submittedName>
        <fullName evidence="8">Hydroxyquinol 1,2-dioxygenase</fullName>
    </submittedName>
</protein>
<keyword evidence="3" id="KW-0479">Metal-binding</keyword>
<sequence>MNVEDSTAKSRRLAAVTEEVVRSFDGTESPRLKEVLSSLVRHLHAFALDVGLTEQEWTKAIDYLTDTGQTCTDTRQEFILLSDVLGLSMLTVGLNAPADERATESTVFGPFFVEGSPHIPLDGNISKDLSGTPCYVRGTVADVDGEPIPGARIEVWEADDTGFYDVQIEGAELDGRGHLFADDDGAYRFWSVVPAPYPIPYDGPVGELLTATARSPMRPAHLHFMVTAPGYHPLITHIFVAGGPHLDSDAVFGVKSSLIYEFTKRPAGTAPTGVPIETPWAEVTFDIRLVRD</sequence>
<evidence type="ECO:0000256" key="6">
    <source>
        <dbReference type="ARBA" id="ARBA00023004"/>
    </source>
</evidence>
<feature type="domain" description="Intradiol ring-cleavage dioxygenases" evidence="7">
    <location>
        <begin position="136"/>
        <end position="164"/>
    </location>
</feature>
<keyword evidence="5" id="KW-0560">Oxidoreductase</keyword>
<dbReference type="Pfam" id="PF04444">
    <property type="entry name" value="Dioxygenase_N"/>
    <property type="match status" value="1"/>
</dbReference>
<dbReference type="PANTHER" id="PTHR33711">
    <property type="entry name" value="DIOXYGENASE, PUTATIVE (AFU_ORTHOLOGUE AFUA_2G02910)-RELATED"/>
    <property type="match status" value="1"/>
</dbReference>
<keyword evidence="6" id="KW-0408">Iron</keyword>